<evidence type="ECO:0000313" key="4">
    <source>
        <dbReference type="Proteomes" id="UP000799302"/>
    </source>
</evidence>
<evidence type="ECO:0000259" key="2">
    <source>
        <dbReference type="Pfam" id="PF14021"/>
    </source>
</evidence>
<dbReference type="EMBL" id="MU004236">
    <property type="protein sequence ID" value="KAF2668382.1"/>
    <property type="molecule type" value="Genomic_DNA"/>
</dbReference>
<dbReference type="AlphaFoldDB" id="A0A6A6U894"/>
<dbReference type="InterPro" id="IPR053024">
    <property type="entry name" value="Fungal_surface_NADase"/>
</dbReference>
<evidence type="ECO:0000313" key="3">
    <source>
        <dbReference type="EMBL" id="KAF2668382.1"/>
    </source>
</evidence>
<feature type="signal peptide" evidence="1">
    <location>
        <begin position="1"/>
        <end position="18"/>
    </location>
</feature>
<dbReference type="OrthoDB" id="2923349at2759"/>
<proteinExistence type="predicted"/>
<dbReference type="PANTHER" id="PTHR42059:SF1">
    <property type="entry name" value="TNT DOMAIN-CONTAINING PROTEIN"/>
    <property type="match status" value="1"/>
</dbReference>
<dbReference type="InterPro" id="IPR025331">
    <property type="entry name" value="TNT"/>
</dbReference>
<dbReference type="Pfam" id="PF14021">
    <property type="entry name" value="TNT"/>
    <property type="match status" value="1"/>
</dbReference>
<keyword evidence="4" id="KW-1185">Reference proteome</keyword>
<keyword evidence="1" id="KW-0732">Signal</keyword>
<dbReference type="Proteomes" id="UP000799302">
    <property type="component" value="Unassembled WGS sequence"/>
</dbReference>
<evidence type="ECO:0000256" key="1">
    <source>
        <dbReference type="SAM" id="SignalP"/>
    </source>
</evidence>
<accession>A0A6A6U894</accession>
<name>A0A6A6U894_9PEZI</name>
<feature type="domain" description="TNT" evidence="2">
    <location>
        <begin position="121"/>
        <end position="214"/>
    </location>
</feature>
<dbReference type="GO" id="GO:0050135">
    <property type="term" value="F:NADP+ nucleosidase activity"/>
    <property type="evidence" value="ECO:0007669"/>
    <property type="project" value="InterPro"/>
</dbReference>
<reference evidence="3" key="1">
    <citation type="journal article" date="2020" name="Stud. Mycol.">
        <title>101 Dothideomycetes genomes: a test case for predicting lifestyles and emergence of pathogens.</title>
        <authorList>
            <person name="Haridas S."/>
            <person name="Albert R."/>
            <person name="Binder M."/>
            <person name="Bloem J."/>
            <person name="Labutti K."/>
            <person name="Salamov A."/>
            <person name="Andreopoulos B."/>
            <person name="Baker S."/>
            <person name="Barry K."/>
            <person name="Bills G."/>
            <person name="Bluhm B."/>
            <person name="Cannon C."/>
            <person name="Castanera R."/>
            <person name="Culley D."/>
            <person name="Daum C."/>
            <person name="Ezra D."/>
            <person name="Gonzalez J."/>
            <person name="Henrissat B."/>
            <person name="Kuo A."/>
            <person name="Liang C."/>
            <person name="Lipzen A."/>
            <person name="Lutzoni F."/>
            <person name="Magnuson J."/>
            <person name="Mondo S."/>
            <person name="Nolan M."/>
            <person name="Ohm R."/>
            <person name="Pangilinan J."/>
            <person name="Park H.-J."/>
            <person name="Ramirez L."/>
            <person name="Alfaro M."/>
            <person name="Sun H."/>
            <person name="Tritt A."/>
            <person name="Yoshinaga Y."/>
            <person name="Zwiers L.-H."/>
            <person name="Turgeon B."/>
            <person name="Goodwin S."/>
            <person name="Spatafora J."/>
            <person name="Crous P."/>
            <person name="Grigoriev I."/>
        </authorList>
    </citation>
    <scope>NUCLEOTIDE SEQUENCE</scope>
    <source>
        <strain evidence="3">CBS 115976</strain>
    </source>
</reference>
<protein>
    <recommendedName>
        <fullName evidence="2">TNT domain-containing protein</fullName>
    </recommendedName>
</protein>
<feature type="chain" id="PRO_5025582455" description="TNT domain-containing protein" evidence="1">
    <location>
        <begin position="19"/>
        <end position="223"/>
    </location>
</feature>
<gene>
    <name evidence="3" type="ORF">BT63DRAFT_274574</name>
</gene>
<dbReference type="PANTHER" id="PTHR42059">
    <property type="entry name" value="TNT DOMAIN-CONTAINING PROTEIN"/>
    <property type="match status" value="1"/>
</dbReference>
<organism evidence="3 4">
    <name type="scientific">Microthyrium microscopicum</name>
    <dbReference type="NCBI Taxonomy" id="703497"/>
    <lineage>
        <taxon>Eukaryota</taxon>
        <taxon>Fungi</taxon>
        <taxon>Dikarya</taxon>
        <taxon>Ascomycota</taxon>
        <taxon>Pezizomycotina</taxon>
        <taxon>Dothideomycetes</taxon>
        <taxon>Dothideomycetes incertae sedis</taxon>
        <taxon>Microthyriales</taxon>
        <taxon>Microthyriaceae</taxon>
        <taxon>Microthyrium</taxon>
    </lineage>
</organism>
<sequence length="223" mass="24131">MLLYIAFISAFSITSVLAMPLKKRDNDHNTSRCPNFCAGTNTTSDPLYICGDSRLGPVTLPTGIPLDGIAGLDSIYHRFGALCPGEFLAKYTDPTTGQFVYPPFSGFQIDTTGKAFTAKVTLPLGMVLDRFGSENGTYMSPGGASYAQRALPPTNLDALPGAAYPYNYHVYTVSRVMVVESGVIAPWFGQPGFGVQFLMPFNITSLVEQGFLSRLNLTADPDW</sequence>